<reference evidence="1" key="1">
    <citation type="submission" date="2024-07" db="EMBL/GenBank/DDBJ databases">
        <authorList>
            <person name="Yu S.T."/>
        </authorList>
    </citation>
    <scope>NUCLEOTIDE SEQUENCE</scope>
    <source>
        <strain evidence="1">R28</strain>
    </source>
</reference>
<name>A0AB39Q3J4_9ACTN</name>
<proteinExistence type="predicted"/>
<organism evidence="1">
    <name type="scientific">Streptomyces sp. R28</name>
    <dbReference type="NCBI Taxonomy" id="3238628"/>
    <lineage>
        <taxon>Bacteria</taxon>
        <taxon>Bacillati</taxon>
        <taxon>Actinomycetota</taxon>
        <taxon>Actinomycetes</taxon>
        <taxon>Kitasatosporales</taxon>
        <taxon>Streptomycetaceae</taxon>
        <taxon>Streptomyces</taxon>
    </lineage>
</organism>
<protein>
    <submittedName>
        <fullName evidence="1">Uncharacterized protein</fullName>
    </submittedName>
</protein>
<evidence type="ECO:0000313" key="1">
    <source>
        <dbReference type="EMBL" id="XDQ35963.1"/>
    </source>
</evidence>
<gene>
    <name evidence="1" type="ORF">AB5J49_22905</name>
</gene>
<accession>A0AB39Q3J4</accession>
<dbReference type="RefSeq" id="WP_369170484.1">
    <property type="nucleotide sequence ID" value="NZ_CP163439.1"/>
</dbReference>
<dbReference type="AlphaFoldDB" id="A0AB39Q3J4"/>
<sequence>MTQPTRGRDEGQQPVTCAAGAYAPLRPYAVIGDGRTAALTARDGLVNGLVNGLVDWLGLPGVRRALRRLSSS</sequence>
<dbReference type="EMBL" id="CP163439">
    <property type="protein sequence ID" value="XDQ35963.1"/>
    <property type="molecule type" value="Genomic_DNA"/>
</dbReference>